<sequence length="289" mass="31067">MPSFVITGVSRGIGYEFLRQYSSDPQNIVVGLVRNKAETDKKVSEDADLKTRSNLHILQADVTDYDALKAAAAETAKITGGGLDYLIANAGYISPIDAVVPIGELFVSLPLGSGSQLTESSADRPEEVSKTMRDLFEVNVLGQIHLFHLFTPLILKGGAKKVILVGSGFADIDFTNKWDMFPGALYSISKVAANMVVAKFNAQYKGDGVLFLSVAPGTVDVGQYAHLTEEEQQKMGAMAAKFMAHAPHFAGPDTPEHAVGLMREVIANASIEKGNGGDFVSQFGNRQWL</sequence>
<proteinExistence type="predicted"/>
<dbReference type="PRINTS" id="PR00081">
    <property type="entry name" value="GDHRDH"/>
</dbReference>
<accession>A0AAJ0BNL1</accession>
<evidence type="ECO:0000313" key="2">
    <source>
        <dbReference type="Proteomes" id="UP001239445"/>
    </source>
</evidence>
<reference evidence="1" key="1">
    <citation type="submission" date="2023-06" db="EMBL/GenBank/DDBJ databases">
        <title>Genome-scale phylogeny and comparative genomics of the fungal order Sordariales.</title>
        <authorList>
            <consortium name="Lawrence Berkeley National Laboratory"/>
            <person name="Hensen N."/>
            <person name="Bonometti L."/>
            <person name="Westerberg I."/>
            <person name="Brannstrom I.O."/>
            <person name="Guillou S."/>
            <person name="Cros-Aarteil S."/>
            <person name="Calhoun S."/>
            <person name="Haridas S."/>
            <person name="Kuo A."/>
            <person name="Mondo S."/>
            <person name="Pangilinan J."/>
            <person name="Riley R."/>
            <person name="Labutti K."/>
            <person name="Andreopoulos B."/>
            <person name="Lipzen A."/>
            <person name="Chen C."/>
            <person name="Yanf M."/>
            <person name="Daum C."/>
            <person name="Ng V."/>
            <person name="Clum A."/>
            <person name="Steindorff A."/>
            <person name="Ohm R."/>
            <person name="Martin F."/>
            <person name="Silar P."/>
            <person name="Natvig D."/>
            <person name="Lalanne C."/>
            <person name="Gautier V."/>
            <person name="Ament-Velasquez S.L."/>
            <person name="Kruys A."/>
            <person name="Hutchinson M.I."/>
            <person name="Powell A.J."/>
            <person name="Barry K."/>
            <person name="Miller A.N."/>
            <person name="Grigoriev I.V."/>
            <person name="Debuchy R."/>
            <person name="Gladieux P."/>
            <person name="Thoren M.H."/>
            <person name="Johannesson H."/>
        </authorList>
    </citation>
    <scope>NUCLEOTIDE SEQUENCE</scope>
    <source>
        <strain evidence="1">PSN4</strain>
    </source>
</reference>
<dbReference type="InterPro" id="IPR052184">
    <property type="entry name" value="SDR_enzymes"/>
</dbReference>
<gene>
    <name evidence="1" type="ORF">QBC47DRAFT_683</name>
</gene>
<dbReference type="Pfam" id="PF00106">
    <property type="entry name" value="adh_short"/>
    <property type="match status" value="1"/>
</dbReference>
<dbReference type="InterPro" id="IPR002347">
    <property type="entry name" value="SDR_fam"/>
</dbReference>
<dbReference type="InterPro" id="IPR036291">
    <property type="entry name" value="NAD(P)-bd_dom_sf"/>
</dbReference>
<dbReference type="AlphaFoldDB" id="A0AAJ0BNL1"/>
<dbReference type="GO" id="GO:0016616">
    <property type="term" value="F:oxidoreductase activity, acting on the CH-OH group of donors, NAD or NADP as acceptor"/>
    <property type="evidence" value="ECO:0007669"/>
    <property type="project" value="TreeGrafter"/>
</dbReference>
<dbReference type="Proteomes" id="UP001239445">
    <property type="component" value="Unassembled WGS sequence"/>
</dbReference>
<protein>
    <recommendedName>
        <fullName evidence="3">NAD(P)-binding protein</fullName>
    </recommendedName>
</protein>
<dbReference type="SUPFAM" id="SSF51735">
    <property type="entry name" value="NAD(P)-binding Rossmann-fold domains"/>
    <property type="match status" value="1"/>
</dbReference>
<keyword evidence="2" id="KW-1185">Reference proteome</keyword>
<evidence type="ECO:0008006" key="3">
    <source>
        <dbReference type="Google" id="ProtNLM"/>
    </source>
</evidence>
<dbReference type="Gene3D" id="3.40.50.720">
    <property type="entry name" value="NAD(P)-binding Rossmann-like Domain"/>
    <property type="match status" value="1"/>
</dbReference>
<dbReference type="PANTHER" id="PTHR45458:SF3">
    <property type="entry name" value="CHAIN DEHYDROGENASE (ATSC), PUTATIVE-RELATED"/>
    <property type="match status" value="1"/>
</dbReference>
<dbReference type="PANTHER" id="PTHR45458">
    <property type="entry name" value="SHORT-CHAIN DEHYDROGENASE/REDUCTASE SDR"/>
    <property type="match status" value="1"/>
</dbReference>
<name>A0AAJ0BNL1_9PEZI</name>
<comment type="caution">
    <text evidence="1">The sequence shown here is derived from an EMBL/GenBank/DDBJ whole genome shotgun (WGS) entry which is preliminary data.</text>
</comment>
<evidence type="ECO:0000313" key="1">
    <source>
        <dbReference type="EMBL" id="KAK1760132.1"/>
    </source>
</evidence>
<dbReference type="EMBL" id="MU839827">
    <property type="protein sequence ID" value="KAK1760132.1"/>
    <property type="molecule type" value="Genomic_DNA"/>
</dbReference>
<organism evidence="1 2">
    <name type="scientific">Echria macrotheca</name>
    <dbReference type="NCBI Taxonomy" id="438768"/>
    <lineage>
        <taxon>Eukaryota</taxon>
        <taxon>Fungi</taxon>
        <taxon>Dikarya</taxon>
        <taxon>Ascomycota</taxon>
        <taxon>Pezizomycotina</taxon>
        <taxon>Sordariomycetes</taxon>
        <taxon>Sordariomycetidae</taxon>
        <taxon>Sordariales</taxon>
        <taxon>Schizotheciaceae</taxon>
        <taxon>Echria</taxon>
    </lineage>
</organism>